<dbReference type="RefSeq" id="WP_256312311.1">
    <property type="nucleotide sequence ID" value="NZ_JANGAC010000014.1"/>
</dbReference>
<reference evidence="4 5" key="1">
    <citation type="submission" date="2022-06" db="EMBL/GenBank/DDBJ databases">
        <title>Isolation of gut microbiota from human fecal samples.</title>
        <authorList>
            <person name="Pamer E.G."/>
            <person name="Barat B."/>
            <person name="Waligurski E."/>
            <person name="Medina S."/>
            <person name="Paddock L."/>
            <person name="Mostad J."/>
        </authorList>
    </citation>
    <scope>NUCLEOTIDE SEQUENCE [LARGE SCALE GENOMIC DNA]</scope>
    <source>
        <strain evidence="4 5">DFI.7.95</strain>
    </source>
</reference>
<dbReference type="Pfam" id="PF01471">
    <property type="entry name" value="PG_binding_1"/>
    <property type="match status" value="1"/>
</dbReference>
<feature type="signal peptide" evidence="2">
    <location>
        <begin position="1"/>
        <end position="22"/>
    </location>
</feature>
<sequence>MNKRLIASVSCAALLLSSTGLASHANSATNLVAVDAVAAATTSAPAPAKPATPASKPTAPAKTTTTTTQATATSSTITRLLALGSVGGDVTLLQTLLNSNGYVLKTDGIFGERTLVAVKDYQGKNSLRVDGIVGPKTLAKLAPVVAEVVKPAEPATPVVPAETEKPTETTEPKSEKTETVTKPVEEEAEEKVDAVTSASIVDNAADFEKAISKDGKWIICTLNDLTFDKELVLEGEFKNGKKNADGTDAIQRKIAPYTQDDNKVVLERFTITAPKLTIKSPNARIQGGTFKGDIYVEVPNFRIVDATVEGNIYFLNNEAKETFNIDEKSTIKGKRELINVDATSTASIVRDEADFEKAISKDGSWIAALLKDLTFNKDLTMEGEFKNNDTVDRKIGLYSQKTLEDKTKVFTHNFTLTAPRLFIKSPMPRMLNGTFNGNLYVSSDNFKLENTKVNGSVYFTTESAKSTFNNVNSEITGEQELVEVDAIASASVVTDEANFEKAISKHGKWIICLESDITTDKELALEGEFRNGKFATDGTHAFDRKIALYTQDDKKNVTGEFTLTTPKLIIKTPKARIQNGTIKGDLYISAPGVRLINTKVEGNVYFTTQEAKDTFSPEGTYSISGVQELKTN</sequence>
<proteinExistence type="predicted"/>
<organism evidence="4 5">
    <name type="scientific">Tissierella carlieri</name>
    <dbReference type="NCBI Taxonomy" id="689904"/>
    <lineage>
        <taxon>Bacteria</taxon>
        <taxon>Bacillati</taxon>
        <taxon>Bacillota</taxon>
        <taxon>Tissierellia</taxon>
        <taxon>Tissierellales</taxon>
        <taxon>Tissierellaceae</taxon>
        <taxon>Tissierella</taxon>
    </lineage>
</organism>
<accession>A0ABT1SDN6</accession>
<dbReference type="InterPro" id="IPR036365">
    <property type="entry name" value="PGBD-like_sf"/>
</dbReference>
<comment type="caution">
    <text evidence="4">The sequence shown here is derived from an EMBL/GenBank/DDBJ whole genome shotgun (WGS) entry which is preliminary data.</text>
</comment>
<evidence type="ECO:0000313" key="5">
    <source>
        <dbReference type="Proteomes" id="UP001524478"/>
    </source>
</evidence>
<evidence type="ECO:0000256" key="1">
    <source>
        <dbReference type="SAM" id="MobiDB-lite"/>
    </source>
</evidence>
<dbReference type="SUPFAM" id="SSF47090">
    <property type="entry name" value="PGBD-like"/>
    <property type="match status" value="1"/>
</dbReference>
<dbReference type="InterPro" id="IPR036366">
    <property type="entry name" value="PGBDSf"/>
</dbReference>
<feature type="compositionally biased region" description="Basic and acidic residues" evidence="1">
    <location>
        <begin position="162"/>
        <end position="185"/>
    </location>
</feature>
<name>A0ABT1SDN6_9FIRM</name>
<dbReference type="InterPro" id="IPR002477">
    <property type="entry name" value="Peptidoglycan-bd-like"/>
</dbReference>
<feature type="region of interest" description="Disordered" evidence="1">
    <location>
        <begin position="44"/>
        <end position="70"/>
    </location>
</feature>
<feature type="chain" id="PRO_5047293501" evidence="2">
    <location>
        <begin position="23"/>
        <end position="632"/>
    </location>
</feature>
<gene>
    <name evidence="4" type="ORF">NE686_15950</name>
</gene>
<keyword evidence="2" id="KW-0732">Signal</keyword>
<evidence type="ECO:0000313" key="4">
    <source>
        <dbReference type="EMBL" id="MCQ4924596.1"/>
    </source>
</evidence>
<evidence type="ECO:0000256" key="2">
    <source>
        <dbReference type="SAM" id="SignalP"/>
    </source>
</evidence>
<feature type="domain" description="Peptidoglycan binding-like" evidence="3">
    <location>
        <begin position="87"/>
        <end position="141"/>
    </location>
</feature>
<dbReference type="EMBL" id="JANGAC010000014">
    <property type="protein sequence ID" value="MCQ4924596.1"/>
    <property type="molecule type" value="Genomic_DNA"/>
</dbReference>
<dbReference type="Gene3D" id="1.10.101.10">
    <property type="entry name" value="PGBD-like superfamily/PGBD"/>
    <property type="match status" value="1"/>
</dbReference>
<keyword evidence="5" id="KW-1185">Reference proteome</keyword>
<protein>
    <submittedName>
        <fullName evidence="4">Peptidoglycan-binding protein</fullName>
    </submittedName>
</protein>
<feature type="region of interest" description="Disordered" evidence="1">
    <location>
        <begin position="155"/>
        <end position="186"/>
    </location>
</feature>
<evidence type="ECO:0000259" key="3">
    <source>
        <dbReference type="Pfam" id="PF01471"/>
    </source>
</evidence>
<dbReference type="Proteomes" id="UP001524478">
    <property type="component" value="Unassembled WGS sequence"/>
</dbReference>